<evidence type="ECO:0000256" key="5">
    <source>
        <dbReference type="ARBA" id="ARBA00023136"/>
    </source>
</evidence>
<accession>A0A2T3ZH57</accession>
<dbReference type="PANTHER" id="PTHR31394">
    <property type="entry name" value="TRANSMEMBRANE PROTEIN 199"/>
    <property type="match status" value="1"/>
</dbReference>
<evidence type="ECO:0000256" key="7">
    <source>
        <dbReference type="SAM" id="Phobius"/>
    </source>
</evidence>
<dbReference type="GO" id="GO:0005789">
    <property type="term" value="C:endoplasmic reticulum membrane"/>
    <property type="evidence" value="ECO:0007669"/>
    <property type="project" value="UniProtKB-SubCell"/>
</dbReference>
<keyword evidence="2 7" id="KW-0812">Transmembrane</keyword>
<keyword evidence="5 7" id="KW-0472">Membrane</keyword>
<dbReference type="OrthoDB" id="19981at2759"/>
<reference evidence="8 9" key="1">
    <citation type="submission" date="2016-07" db="EMBL/GenBank/DDBJ databases">
        <title>Multiple horizontal gene transfer events from other fungi enriched the ability of initially mycotrophic Trichoderma (Ascomycota) to feed on dead plant biomass.</title>
        <authorList>
            <consortium name="DOE Joint Genome Institute"/>
            <person name="Aerts A."/>
            <person name="Atanasova L."/>
            <person name="Chenthamara K."/>
            <person name="Zhang J."/>
            <person name="Grujic M."/>
            <person name="Henrissat B."/>
            <person name="Kuo A."/>
            <person name="Salamov A."/>
            <person name="Lipzen A."/>
            <person name="Labutti K."/>
            <person name="Barry K."/>
            <person name="Miao Y."/>
            <person name="Rahimi M.J."/>
            <person name="Shen Q."/>
            <person name="Grigoriev I.V."/>
            <person name="Kubicek C.P."/>
            <person name="Druzhinina I.S."/>
        </authorList>
    </citation>
    <scope>NUCLEOTIDE SEQUENCE [LARGE SCALE GENOMIC DNA]</scope>
    <source>
        <strain evidence="8 9">CBS 433.97</strain>
    </source>
</reference>
<keyword evidence="9" id="KW-1185">Reference proteome</keyword>
<evidence type="ECO:0000256" key="3">
    <source>
        <dbReference type="ARBA" id="ARBA00022824"/>
    </source>
</evidence>
<name>A0A2T3ZH57_TRIA4</name>
<feature type="region of interest" description="Disordered" evidence="6">
    <location>
        <begin position="16"/>
        <end position="58"/>
    </location>
</feature>
<feature type="transmembrane region" description="Helical" evidence="7">
    <location>
        <begin position="201"/>
        <end position="222"/>
    </location>
</feature>
<dbReference type="STRING" id="1042311.A0A2T3ZH57"/>
<sequence>MVLLTMTPSIVDALKEVEEPHKADDQGTADEYSNEASRDQSNDAASSSTEPAVGNPISHSDIVGLYRRLRATEASEPKYSLEQLLQGSHVYIPPPPPKPEPSEEYKALMARLRREEDARAYERMVNPPPPLETFQNRFPNAAHAFAEANRPSKAEDLGDDEITYNEVQRQVMLIINFLVSIVGVAATLWIAGRWWSLSSRVFLTLGGSIVVAIAEVAVYSSYMWRMGEAKSKQGAVKEIKEVVQSWVVGQEGDDGGDKSVLLRSKGEEDESVRRRIPTVSATEGPES</sequence>
<evidence type="ECO:0000256" key="6">
    <source>
        <dbReference type="SAM" id="MobiDB-lite"/>
    </source>
</evidence>
<dbReference type="AlphaFoldDB" id="A0A2T3ZH57"/>
<gene>
    <name evidence="8" type="ORF">M441DRAFT_34727</name>
</gene>
<dbReference type="InterPro" id="IPR021013">
    <property type="entry name" value="ATPase_Vma12"/>
</dbReference>
<evidence type="ECO:0000313" key="8">
    <source>
        <dbReference type="EMBL" id="PTB44138.1"/>
    </source>
</evidence>
<evidence type="ECO:0008006" key="10">
    <source>
        <dbReference type="Google" id="ProtNLM"/>
    </source>
</evidence>
<proteinExistence type="predicted"/>
<dbReference type="Proteomes" id="UP000240493">
    <property type="component" value="Unassembled WGS sequence"/>
</dbReference>
<dbReference type="PANTHER" id="PTHR31394:SF1">
    <property type="entry name" value="TRANSMEMBRANE PROTEIN 199"/>
    <property type="match status" value="1"/>
</dbReference>
<dbReference type="GO" id="GO:0070072">
    <property type="term" value="P:vacuolar proton-transporting V-type ATPase complex assembly"/>
    <property type="evidence" value="ECO:0007669"/>
    <property type="project" value="InterPro"/>
</dbReference>
<evidence type="ECO:0000256" key="4">
    <source>
        <dbReference type="ARBA" id="ARBA00022989"/>
    </source>
</evidence>
<dbReference type="EMBL" id="KZ679258">
    <property type="protein sequence ID" value="PTB44138.1"/>
    <property type="molecule type" value="Genomic_DNA"/>
</dbReference>
<organism evidence="8 9">
    <name type="scientific">Trichoderma asperellum (strain ATCC 204424 / CBS 433.97 / NBRC 101777)</name>
    <dbReference type="NCBI Taxonomy" id="1042311"/>
    <lineage>
        <taxon>Eukaryota</taxon>
        <taxon>Fungi</taxon>
        <taxon>Dikarya</taxon>
        <taxon>Ascomycota</taxon>
        <taxon>Pezizomycotina</taxon>
        <taxon>Sordariomycetes</taxon>
        <taxon>Hypocreomycetidae</taxon>
        <taxon>Hypocreales</taxon>
        <taxon>Hypocreaceae</taxon>
        <taxon>Trichoderma</taxon>
    </lineage>
</organism>
<keyword evidence="4 7" id="KW-1133">Transmembrane helix</keyword>
<comment type="subcellular location">
    <subcellularLocation>
        <location evidence="1">Endoplasmic reticulum membrane</location>
        <topology evidence="1">Multi-pass membrane protein</topology>
    </subcellularLocation>
</comment>
<feature type="compositionally biased region" description="Basic and acidic residues" evidence="6">
    <location>
        <begin position="16"/>
        <end position="25"/>
    </location>
</feature>
<evidence type="ECO:0000256" key="1">
    <source>
        <dbReference type="ARBA" id="ARBA00004477"/>
    </source>
</evidence>
<evidence type="ECO:0000256" key="2">
    <source>
        <dbReference type="ARBA" id="ARBA00022692"/>
    </source>
</evidence>
<evidence type="ECO:0000313" key="9">
    <source>
        <dbReference type="Proteomes" id="UP000240493"/>
    </source>
</evidence>
<protein>
    <recommendedName>
        <fullName evidence="10">Endoplasmic reticulum-based factor for assembly of V-ATPase</fullName>
    </recommendedName>
</protein>
<keyword evidence="3" id="KW-0256">Endoplasmic reticulum</keyword>
<dbReference type="Pfam" id="PF11712">
    <property type="entry name" value="Vma12"/>
    <property type="match status" value="1"/>
</dbReference>
<feature type="region of interest" description="Disordered" evidence="6">
    <location>
        <begin position="249"/>
        <end position="287"/>
    </location>
</feature>
<feature type="transmembrane region" description="Helical" evidence="7">
    <location>
        <begin position="173"/>
        <end position="195"/>
    </location>
</feature>